<protein>
    <submittedName>
        <fullName evidence="2">Uncharacterized protein</fullName>
    </submittedName>
</protein>
<evidence type="ECO:0000256" key="1">
    <source>
        <dbReference type="SAM" id="MobiDB-lite"/>
    </source>
</evidence>
<comment type="caution">
    <text evidence="2">The sequence shown here is derived from an EMBL/GenBank/DDBJ whole genome shotgun (WGS) entry which is preliminary data.</text>
</comment>
<accession>A0A8K1LME6</accession>
<feature type="region of interest" description="Disordered" evidence="1">
    <location>
        <begin position="1"/>
        <end position="53"/>
    </location>
</feature>
<proteinExistence type="predicted"/>
<evidence type="ECO:0000313" key="3">
    <source>
        <dbReference type="Proteomes" id="UP000796761"/>
    </source>
</evidence>
<dbReference type="Proteomes" id="UP000796761">
    <property type="component" value="Unassembled WGS sequence"/>
</dbReference>
<dbReference type="AlphaFoldDB" id="A0A8K1LME6"/>
<reference evidence="2" key="1">
    <citation type="submission" date="2019-04" db="EMBL/GenBank/DDBJ databases">
        <title>Genome assembly of Zosterops borbonicus 15179.</title>
        <authorList>
            <person name="Leroy T."/>
            <person name="Anselmetti Y."/>
            <person name="Tilak M.-K."/>
            <person name="Nabholz B."/>
        </authorList>
    </citation>
    <scope>NUCLEOTIDE SEQUENCE</scope>
    <source>
        <strain evidence="2">HGM_15179</strain>
        <tissue evidence="2">Muscle</tissue>
    </source>
</reference>
<sequence length="68" mass="7597">MAAPARPASRNQVVNHLLKDQEEDPKEAKTRVPLKQLRRKQKPLLKSDLEAGPENGLNELHGFLLACS</sequence>
<gene>
    <name evidence="2" type="ORF">HGM15179_008123</name>
</gene>
<name>A0A8K1LME6_9PASS</name>
<dbReference type="OrthoDB" id="9219558at2759"/>
<dbReference type="EMBL" id="SWJQ01000198">
    <property type="protein sequence ID" value="TRZ18991.1"/>
    <property type="molecule type" value="Genomic_DNA"/>
</dbReference>
<keyword evidence="3" id="KW-1185">Reference proteome</keyword>
<organism evidence="2 3">
    <name type="scientific">Zosterops borbonicus</name>
    <dbReference type="NCBI Taxonomy" id="364589"/>
    <lineage>
        <taxon>Eukaryota</taxon>
        <taxon>Metazoa</taxon>
        <taxon>Chordata</taxon>
        <taxon>Craniata</taxon>
        <taxon>Vertebrata</taxon>
        <taxon>Euteleostomi</taxon>
        <taxon>Archelosauria</taxon>
        <taxon>Archosauria</taxon>
        <taxon>Dinosauria</taxon>
        <taxon>Saurischia</taxon>
        <taxon>Theropoda</taxon>
        <taxon>Coelurosauria</taxon>
        <taxon>Aves</taxon>
        <taxon>Neognathae</taxon>
        <taxon>Neoaves</taxon>
        <taxon>Telluraves</taxon>
        <taxon>Australaves</taxon>
        <taxon>Passeriformes</taxon>
        <taxon>Sylvioidea</taxon>
        <taxon>Zosteropidae</taxon>
        <taxon>Zosterops</taxon>
    </lineage>
</organism>
<evidence type="ECO:0000313" key="2">
    <source>
        <dbReference type="EMBL" id="TRZ18991.1"/>
    </source>
</evidence>